<reference evidence="2 3" key="1">
    <citation type="submission" date="2019-04" db="EMBL/GenBank/DDBJ databases">
        <title>An improved genome assembly and genetic linkage map for asparagus bean, Vigna unguiculata ssp. sesquipedialis.</title>
        <authorList>
            <person name="Xia Q."/>
            <person name="Zhang R."/>
            <person name="Dong Y."/>
        </authorList>
    </citation>
    <scope>NUCLEOTIDE SEQUENCE [LARGE SCALE GENOMIC DNA]</scope>
    <source>
        <tissue evidence="2">Leaf</tissue>
    </source>
</reference>
<keyword evidence="3" id="KW-1185">Reference proteome</keyword>
<accession>A0A4D6MT90</accession>
<evidence type="ECO:0000313" key="2">
    <source>
        <dbReference type="EMBL" id="QCE03841.1"/>
    </source>
</evidence>
<evidence type="ECO:0000313" key="3">
    <source>
        <dbReference type="Proteomes" id="UP000501690"/>
    </source>
</evidence>
<organism evidence="2 3">
    <name type="scientific">Vigna unguiculata</name>
    <name type="common">Cowpea</name>
    <dbReference type="NCBI Taxonomy" id="3917"/>
    <lineage>
        <taxon>Eukaryota</taxon>
        <taxon>Viridiplantae</taxon>
        <taxon>Streptophyta</taxon>
        <taxon>Embryophyta</taxon>
        <taxon>Tracheophyta</taxon>
        <taxon>Spermatophyta</taxon>
        <taxon>Magnoliopsida</taxon>
        <taxon>eudicotyledons</taxon>
        <taxon>Gunneridae</taxon>
        <taxon>Pentapetalae</taxon>
        <taxon>rosids</taxon>
        <taxon>fabids</taxon>
        <taxon>Fabales</taxon>
        <taxon>Fabaceae</taxon>
        <taxon>Papilionoideae</taxon>
        <taxon>50 kb inversion clade</taxon>
        <taxon>NPAAA clade</taxon>
        <taxon>indigoferoid/millettioid clade</taxon>
        <taxon>Phaseoleae</taxon>
        <taxon>Vigna</taxon>
    </lineage>
</organism>
<gene>
    <name evidence="2" type="ORF">DEO72_LG8g1870</name>
</gene>
<dbReference type="EMBL" id="CP039352">
    <property type="protein sequence ID" value="QCE03841.1"/>
    <property type="molecule type" value="Genomic_DNA"/>
</dbReference>
<feature type="chain" id="PRO_5020024870" evidence="1">
    <location>
        <begin position="30"/>
        <end position="118"/>
    </location>
</feature>
<feature type="signal peptide" evidence="1">
    <location>
        <begin position="1"/>
        <end position="29"/>
    </location>
</feature>
<protein>
    <submittedName>
        <fullName evidence="2">Uncharacterized protein</fullName>
    </submittedName>
</protein>
<sequence>MEVCGGGSVRRWWWRCISVLMSSADAVLTQVREAAMVGACLHPSGSVLLAVRFQVQVREWHKCGGFRCCWMQVLRLEGVVDYGSNRRWWLEDDEGVATLVPTGSVDSLSQCRFHGARW</sequence>
<dbReference type="Proteomes" id="UP000501690">
    <property type="component" value="Linkage Group LG8"/>
</dbReference>
<proteinExistence type="predicted"/>
<keyword evidence="1" id="KW-0732">Signal</keyword>
<dbReference type="AlphaFoldDB" id="A0A4D6MT90"/>
<evidence type="ECO:0000256" key="1">
    <source>
        <dbReference type="SAM" id="SignalP"/>
    </source>
</evidence>
<name>A0A4D6MT90_VIGUN</name>